<evidence type="ECO:0008006" key="5">
    <source>
        <dbReference type="Google" id="ProtNLM"/>
    </source>
</evidence>
<dbReference type="Pfam" id="PF12854">
    <property type="entry name" value="PPR_1"/>
    <property type="match status" value="2"/>
</dbReference>
<organism evidence="3 4">
    <name type="scientific">Tripterygium wilfordii</name>
    <name type="common">Thunder God vine</name>
    <dbReference type="NCBI Taxonomy" id="458696"/>
    <lineage>
        <taxon>Eukaryota</taxon>
        <taxon>Viridiplantae</taxon>
        <taxon>Streptophyta</taxon>
        <taxon>Embryophyta</taxon>
        <taxon>Tracheophyta</taxon>
        <taxon>Spermatophyta</taxon>
        <taxon>Magnoliopsida</taxon>
        <taxon>eudicotyledons</taxon>
        <taxon>Gunneridae</taxon>
        <taxon>Pentapetalae</taxon>
        <taxon>rosids</taxon>
        <taxon>fabids</taxon>
        <taxon>Celastrales</taxon>
        <taxon>Celastraceae</taxon>
        <taxon>Tripterygium</taxon>
    </lineage>
</organism>
<dbReference type="GO" id="GO:0003723">
    <property type="term" value="F:RNA binding"/>
    <property type="evidence" value="ECO:0007669"/>
    <property type="project" value="InterPro"/>
</dbReference>
<dbReference type="InterPro" id="IPR046960">
    <property type="entry name" value="PPR_At4g14850-like_plant"/>
</dbReference>
<keyword evidence="4" id="KW-1185">Reference proteome</keyword>
<dbReference type="PROSITE" id="PS51375">
    <property type="entry name" value="PPR"/>
    <property type="match status" value="5"/>
</dbReference>
<reference evidence="3 4" key="1">
    <citation type="journal article" date="2020" name="Nat. Commun.">
        <title>Genome of Tripterygium wilfordii and identification of cytochrome P450 involved in triptolide biosynthesis.</title>
        <authorList>
            <person name="Tu L."/>
            <person name="Su P."/>
            <person name="Zhang Z."/>
            <person name="Gao L."/>
            <person name="Wang J."/>
            <person name="Hu T."/>
            <person name="Zhou J."/>
            <person name="Zhang Y."/>
            <person name="Zhao Y."/>
            <person name="Liu Y."/>
            <person name="Song Y."/>
            <person name="Tong Y."/>
            <person name="Lu Y."/>
            <person name="Yang J."/>
            <person name="Xu C."/>
            <person name="Jia M."/>
            <person name="Peters R.J."/>
            <person name="Huang L."/>
            <person name="Gao W."/>
        </authorList>
    </citation>
    <scope>NUCLEOTIDE SEQUENCE [LARGE SCALE GENOMIC DNA]</scope>
    <source>
        <strain evidence="4">cv. XIE 37</strain>
        <tissue evidence="3">Leaf</tissue>
    </source>
</reference>
<dbReference type="InterPro" id="IPR011990">
    <property type="entry name" value="TPR-like_helical_dom_sf"/>
</dbReference>
<evidence type="ECO:0000256" key="2">
    <source>
        <dbReference type="PROSITE-ProRule" id="PRU00708"/>
    </source>
</evidence>
<dbReference type="NCBIfam" id="TIGR00756">
    <property type="entry name" value="PPR"/>
    <property type="match status" value="5"/>
</dbReference>
<dbReference type="Gene3D" id="1.25.40.10">
    <property type="entry name" value="Tetratricopeptide repeat domain"/>
    <property type="match status" value="6"/>
</dbReference>
<proteinExistence type="predicted"/>
<protein>
    <recommendedName>
        <fullName evidence="5">Pentatricopeptide repeat-containing protein</fullName>
    </recommendedName>
</protein>
<dbReference type="AlphaFoldDB" id="A0A7J7CWM3"/>
<dbReference type="GO" id="GO:0009451">
    <property type="term" value="P:RNA modification"/>
    <property type="evidence" value="ECO:0007669"/>
    <property type="project" value="InterPro"/>
</dbReference>
<evidence type="ECO:0000313" key="3">
    <source>
        <dbReference type="EMBL" id="KAF5738542.1"/>
    </source>
</evidence>
<name>A0A7J7CWM3_TRIWF</name>
<dbReference type="EMBL" id="JAAARO010000013">
    <property type="protein sequence ID" value="KAF5738542.1"/>
    <property type="molecule type" value="Genomic_DNA"/>
</dbReference>
<dbReference type="Pfam" id="PF13041">
    <property type="entry name" value="PPR_2"/>
    <property type="match status" value="2"/>
</dbReference>
<dbReference type="InterPro" id="IPR046848">
    <property type="entry name" value="E_motif"/>
</dbReference>
<feature type="repeat" description="PPR" evidence="2">
    <location>
        <begin position="192"/>
        <end position="226"/>
    </location>
</feature>
<dbReference type="OrthoDB" id="958364at2759"/>
<dbReference type="InterPro" id="IPR002885">
    <property type="entry name" value="PPR_rpt"/>
</dbReference>
<dbReference type="Proteomes" id="UP000593562">
    <property type="component" value="Unassembled WGS sequence"/>
</dbReference>
<dbReference type="PANTHER" id="PTHR47926:SF347">
    <property type="entry name" value="PENTATRICOPEPTIDE REPEAT-CONTAINING PROTEIN"/>
    <property type="match status" value="1"/>
</dbReference>
<dbReference type="PANTHER" id="PTHR47926">
    <property type="entry name" value="PENTATRICOPEPTIDE REPEAT-CONTAINING PROTEIN"/>
    <property type="match status" value="1"/>
</dbReference>
<dbReference type="Pfam" id="PF20431">
    <property type="entry name" value="E_motif"/>
    <property type="match status" value="1"/>
</dbReference>
<dbReference type="InParanoid" id="A0A7J7CWM3"/>
<keyword evidence="1" id="KW-0677">Repeat</keyword>
<feature type="repeat" description="PPR" evidence="2">
    <location>
        <begin position="130"/>
        <end position="164"/>
    </location>
</feature>
<accession>A0A7J7CWM3</accession>
<dbReference type="FunFam" id="1.25.40.10:FF:000090">
    <property type="entry name" value="Pentatricopeptide repeat-containing protein, chloroplastic"/>
    <property type="match status" value="1"/>
</dbReference>
<gene>
    <name evidence="3" type="ORF">HS088_TW13G01442</name>
</gene>
<evidence type="ECO:0000313" key="4">
    <source>
        <dbReference type="Proteomes" id="UP000593562"/>
    </source>
</evidence>
<sequence length="668" mass="75219">MFSISPFTRLLRRTQTRYQKLTKTFSTVNNTSVILPNLKPLNSQITYCMRNGLVEEAQELFDKIPQRNTVTWNAMIRGFFQNGKSKNALSLYNQMPERDVFTFNTVISGLMRCGDVGGAREVFDRVPVRDVVTWNSMVAGYFDNGLIAEALRMFDVMPMKDVISWNLVIGGLAKRLQLDLAEEYFRLMDVRDVVSWTIILSGLASAGRIDEACQLFEHMPIKDIRAWNTLMGGCIENGCIDIAEDLFRRIPEPDLDSWKQFISGLVSCGRINDALSFFMEMPIKCQKIYNLVLLGIIRNGLVKDAHAFLEKSACSDVISQTNIIVGYFEIGDVETAVKLFESMPTRDVTVWNVVIFGLGSNDGGEEGLKYFIRMKESGPAPDKATITSVLAICSDLPTLTLGKQTHSQAIRLGLDKFTPVSNAVVSMYARCGTMDLALLEFVSMTAHDVISWNSIICGFAHHGDGEKALEMFEQMKTTDVKPNHITFIGVLSACSHAGLIDEGRYYFDYMRNKCFLQPKSEHYTCLVDLMGRFGLINEAMIFLKQMITDGIEVPASIWGALLGACRIHKNFEVGEIAGKRVLETEPYNSGVYIILAEMHLSRGRKEDAERILALMKEKGVKKQPGCSWVQVNSNEHVFLSGDSLHPEYGRIRGMLDFMYMDMEDKIRK</sequence>
<feature type="repeat" description="PPR" evidence="2">
    <location>
        <begin position="68"/>
        <end position="102"/>
    </location>
</feature>
<dbReference type="Pfam" id="PF01535">
    <property type="entry name" value="PPR"/>
    <property type="match status" value="6"/>
</dbReference>
<feature type="repeat" description="PPR" evidence="2">
    <location>
        <begin position="448"/>
        <end position="482"/>
    </location>
</feature>
<evidence type="ECO:0000256" key="1">
    <source>
        <dbReference type="ARBA" id="ARBA00022737"/>
    </source>
</evidence>
<comment type="caution">
    <text evidence="3">The sequence shown here is derived from an EMBL/GenBank/DDBJ whole genome shotgun (WGS) entry which is preliminary data.</text>
</comment>
<feature type="repeat" description="PPR" evidence="2">
    <location>
        <begin position="347"/>
        <end position="381"/>
    </location>
</feature>